<dbReference type="InterPro" id="IPR036188">
    <property type="entry name" value="FAD/NAD-bd_sf"/>
</dbReference>
<gene>
    <name evidence="3" type="ORF">MTR62_16070</name>
</gene>
<evidence type="ECO:0000259" key="2">
    <source>
        <dbReference type="Pfam" id="PF01593"/>
    </source>
</evidence>
<feature type="domain" description="Amine oxidase" evidence="2">
    <location>
        <begin position="78"/>
        <end position="534"/>
    </location>
</feature>
<evidence type="ECO:0000313" key="3">
    <source>
        <dbReference type="EMBL" id="MCJ2184196.1"/>
    </source>
</evidence>
<dbReference type="InterPro" id="IPR050703">
    <property type="entry name" value="Flavin_MAO"/>
</dbReference>
<comment type="similarity">
    <text evidence="1">Belongs to the flavin monoamine oxidase family.</text>
</comment>
<sequence>MKAEPTRRTVLASGAGLAGGLAGSLALGGCGEAPLAGTLPGTLGGADWQRGHLLRDGKLPEPTGAVEEAGLVIAGGGVAGLAAGWRLAEAGLADFTLFELEDRVGGNARSGRNAVSAYPLGAHYLPVPNREARALRHMLGQFGMIVGEDANGAPRYDPYQLCADLEERLLWRGRWQEGLFPSGGLPSAELRQRAMFEARMAQYRALVGEDGRPAFAIPMALSSADADLRALDALDFAAWLDREGFTAPSLRAYLRYCCRDDYGSEPEHVSAWAGIHYFAARRGWASGEDGDRELTWPEGNGRLVQRMAQRIAPHLTPAHSVFAIRPGADGRPLIDVFDHAARRSRRLRARAVIVAMPHFVAARVAPAFAKAGAMAYAPWVVANVTVDRPPRGPGTPLAWDNVSHASESLGYVVATHQSQSADGGPTVLTWYLPLSRETPKAARKILMTRTLAQWQAMVRDDLLTMNPDLDGAIRRIDVWRWGHPMIRPSPGFLTEPARLAAEAARPPVVFANSDMSGLSLFEEAHYRGVLAAEASLRHLGHPFQSLA</sequence>
<dbReference type="PROSITE" id="PS51318">
    <property type="entry name" value="TAT"/>
    <property type="match status" value="1"/>
</dbReference>
<dbReference type="PANTHER" id="PTHR43563:SF1">
    <property type="entry name" value="AMINE OXIDASE [FLAVIN-CONTAINING] B"/>
    <property type="match status" value="1"/>
</dbReference>
<dbReference type="Proteomes" id="UP001162881">
    <property type="component" value="Unassembled WGS sequence"/>
</dbReference>
<dbReference type="InterPro" id="IPR002937">
    <property type="entry name" value="Amino_oxidase"/>
</dbReference>
<accession>A0ABT0BGN4</accession>
<evidence type="ECO:0000313" key="4">
    <source>
        <dbReference type="Proteomes" id="UP001162881"/>
    </source>
</evidence>
<protein>
    <submittedName>
        <fullName evidence="3">FAD-dependent oxidoreductase</fullName>
    </submittedName>
</protein>
<dbReference type="Pfam" id="PF01593">
    <property type="entry name" value="Amino_oxidase"/>
    <property type="match status" value="1"/>
</dbReference>
<dbReference type="PROSITE" id="PS51257">
    <property type="entry name" value="PROKAR_LIPOPROTEIN"/>
    <property type="match status" value="1"/>
</dbReference>
<dbReference type="InterPro" id="IPR006311">
    <property type="entry name" value="TAT_signal"/>
</dbReference>
<dbReference type="Gene3D" id="3.50.50.60">
    <property type="entry name" value="FAD/NAD(P)-binding domain"/>
    <property type="match status" value="1"/>
</dbReference>
<dbReference type="PANTHER" id="PTHR43563">
    <property type="entry name" value="AMINE OXIDASE"/>
    <property type="match status" value="1"/>
</dbReference>
<comment type="caution">
    <text evidence="3">The sequence shown here is derived from an EMBL/GenBank/DDBJ whole genome shotgun (WGS) entry which is preliminary data.</text>
</comment>
<reference evidence="3" key="1">
    <citation type="submission" date="2022-03" db="EMBL/GenBank/DDBJ databases">
        <title>Identification of a novel bacterium isolated from mangrove sediments.</title>
        <authorList>
            <person name="Pan X."/>
        </authorList>
    </citation>
    <scope>NUCLEOTIDE SEQUENCE</scope>
    <source>
        <strain evidence="3">B1949</strain>
    </source>
</reference>
<keyword evidence="4" id="KW-1185">Reference proteome</keyword>
<organism evidence="3 4">
    <name type="scientific">Novosphingobium organovorum</name>
    <dbReference type="NCBI Taxonomy" id="2930092"/>
    <lineage>
        <taxon>Bacteria</taxon>
        <taxon>Pseudomonadati</taxon>
        <taxon>Pseudomonadota</taxon>
        <taxon>Alphaproteobacteria</taxon>
        <taxon>Sphingomonadales</taxon>
        <taxon>Sphingomonadaceae</taxon>
        <taxon>Novosphingobium</taxon>
    </lineage>
</organism>
<dbReference type="RefSeq" id="WP_244022790.1">
    <property type="nucleotide sequence ID" value="NZ_JALHLF010000083.1"/>
</dbReference>
<proteinExistence type="inferred from homology"/>
<dbReference type="EMBL" id="JALHLF010000083">
    <property type="protein sequence ID" value="MCJ2184196.1"/>
    <property type="molecule type" value="Genomic_DNA"/>
</dbReference>
<name>A0ABT0BGN4_9SPHN</name>
<dbReference type="SUPFAM" id="SSF51905">
    <property type="entry name" value="FAD/NAD(P)-binding domain"/>
    <property type="match status" value="1"/>
</dbReference>
<evidence type="ECO:0000256" key="1">
    <source>
        <dbReference type="ARBA" id="ARBA00005995"/>
    </source>
</evidence>